<dbReference type="InterPro" id="IPR023214">
    <property type="entry name" value="HAD_sf"/>
</dbReference>
<dbReference type="Proteomes" id="UP000009286">
    <property type="component" value="Chromosome"/>
</dbReference>
<dbReference type="AlphaFoldDB" id="G2KP55"/>
<dbReference type="EMBL" id="CP002382">
    <property type="protein sequence ID" value="AEP08563.1"/>
    <property type="molecule type" value="Genomic_DNA"/>
</dbReference>
<reference evidence="5 6" key="1">
    <citation type="journal article" date="2011" name="BMC Genomics">
        <title>Genomic insights into an obligate epibiotic bacterial predator: Micavibrio aeruginosavorus ARL-13.</title>
        <authorList>
            <person name="Wang Z."/>
            <person name="Kadouri D."/>
            <person name="Wu M."/>
        </authorList>
    </citation>
    <scope>NUCLEOTIDE SEQUENCE [LARGE SCALE GENOMIC DNA]</scope>
    <source>
        <strain evidence="5 6">ARL-13</strain>
    </source>
</reference>
<evidence type="ECO:0000256" key="2">
    <source>
        <dbReference type="ARBA" id="ARBA00004818"/>
    </source>
</evidence>
<evidence type="ECO:0000256" key="4">
    <source>
        <dbReference type="ARBA" id="ARBA00013078"/>
    </source>
</evidence>
<dbReference type="eggNOG" id="COG0546">
    <property type="taxonomic scope" value="Bacteria"/>
</dbReference>
<dbReference type="InterPro" id="IPR036412">
    <property type="entry name" value="HAD-like_sf"/>
</dbReference>
<comment type="catalytic activity">
    <reaction evidence="1">
        <text>2-phosphoglycolate + H2O = glycolate + phosphate</text>
        <dbReference type="Rhea" id="RHEA:14369"/>
        <dbReference type="ChEBI" id="CHEBI:15377"/>
        <dbReference type="ChEBI" id="CHEBI:29805"/>
        <dbReference type="ChEBI" id="CHEBI:43474"/>
        <dbReference type="ChEBI" id="CHEBI:58033"/>
        <dbReference type="EC" id="3.1.3.18"/>
    </reaction>
</comment>
<gene>
    <name evidence="5" type="ordered locus">MICA_217</name>
</gene>
<dbReference type="GO" id="GO:0008967">
    <property type="term" value="F:phosphoglycolate phosphatase activity"/>
    <property type="evidence" value="ECO:0007669"/>
    <property type="project" value="UniProtKB-EC"/>
</dbReference>
<sequence length="382" mass="42817">MSKPRNAKASRPEKHLVVWDLDNTLTDTIKTWAQSTSRAMARTSALYGLNPAHVQQAFRKTPSQFRFYDYTGALQWMGAQNMLPKAANPVEETQLKATQWAIRDRWMKEQKELTTFYPEAVETLRGVRNSGAQQVIYSDTEATSLILRLWFLAQNAQKSGQIADFMEIPALFDHFYCQPSIESDNRLLSQIDPAFVQAIKRNMTLWGPHPVTGKRLAKPSPKHLQQILKDFSCPTNRAVMVGDSDKDGATARPLKVAFAWHKRGCIVDRYTAESASKMSDPGYVYGTRAIEKAMKRQDVRPSITLARSLTTLFSAFNFKAGHGFSHNIEQSETGSDHTPAHPKYVHLTPIAPVHRLAPYFQSQGLLSPLGPSTHPQPAGPTP</sequence>
<evidence type="ECO:0000313" key="6">
    <source>
        <dbReference type="Proteomes" id="UP000009286"/>
    </source>
</evidence>
<dbReference type="SUPFAM" id="SSF56784">
    <property type="entry name" value="HAD-like"/>
    <property type="match status" value="1"/>
</dbReference>
<dbReference type="InterPro" id="IPR050155">
    <property type="entry name" value="HAD-like_hydrolase_sf"/>
</dbReference>
<protein>
    <recommendedName>
        <fullName evidence="4">phosphoglycolate phosphatase</fullName>
        <ecNumber evidence="4">3.1.3.18</ecNumber>
    </recommendedName>
</protein>
<comment type="pathway">
    <text evidence="2">Organic acid metabolism; glycolate biosynthesis; glycolate from 2-phosphoglycolate: step 1/1.</text>
</comment>
<name>G2KP55_MICAA</name>
<dbReference type="KEGG" id="mai:MICA_217"/>
<dbReference type="SFLD" id="SFLDG01129">
    <property type="entry name" value="C1.5:_HAD__Beta-PGM__Phosphata"/>
    <property type="match status" value="1"/>
</dbReference>
<dbReference type="PANTHER" id="PTHR43434:SF1">
    <property type="entry name" value="PHOSPHOGLYCOLATE PHOSPHATASE"/>
    <property type="match status" value="1"/>
</dbReference>
<dbReference type="GO" id="GO:0006281">
    <property type="term" value="P:DNA repair"/>
    <property type="evidence" value="ECO:0007669"/>
    <property type="project" value="TreeGrafter"/>
</dbReference>
<keyword evidence="5" id="KW-0378">Hydrolase</keyword>
<dbReference type="GO" id="GO:0005829">
    <property type="term" value="C:cytosol"/>
    <property type="evidence" value="ECO:0007669"/>
    <property type="project" value="TreeGrafter"/>
</dbReference>
<keyword evidence="6" id="KW-1185">Reference proteome</keyword>
<evidence type="ECO:0000313" key="5">
    <source>
        <dbReference type="EMBL" id="AEP08563.1"/>
    </source>
</evidence>
<dbReference type="HOGENOM" id="CLU_723228_0_0_5"/>
<evidence type="ECO:0000256" key="1">
    <source>
        <dbReference type="ARBA" id="ARBA00000830"/>
    </source>
</evidence>
<dbReference type="Gene3D" id="1.10.150.240">
    <property type="entry name" value="Putative phosphatase, domain 2"/>
    <property type="match status" value="1"/>
</dbReference>
<dbReference type="Pfam" id="PF00702">
    <property type="entry name" value="Hydrolase"/>
    <property type="match status" value="1"/>
</dbReference>
<organism evidence="5 6">
    <name type="scientific">Micavibrio aeruginosavorus (strain ARL-13)</name>
    <dbReference type="NCBI Taxonomy" id="856793"/>
    <lineage>
        <taxon>Bacteria</taxon>
        <taxon>Pseudomonadati</taxon>
        <taxon>Bdellovibrionota</taxon>
        <taxon>Bdellovibrionia</taxon>
        <taxon>Bdellovibrionales</taxon>
        <taxon>Pseudobdellovibrionaceae</taxon>
        <taxon>Micavibrio</taxon>
    </lineage>
</organism>
<dbReference type="EC" id="3.1.3.18" evidence="4"/>
<dbReference type="InterPro" id="IPR023198">
    <property type="entry name" value="PGP-like_dom2"/>
</dbReference>
<dbReference type="STRING" id="856793.MICA_217"/>
<dbReference type="PANTHER" id="PTHR43434">
    <property type="entry name" value="PHOSPHOGLYCOLATE PHOSPHATASE"/>
    <property type="match status" value="1"/>
</dbReference>
<dbReference type="Gene3D" id="3.40.50.1000">
    <property type="entry name" value="HAD superfamily/HAD-like"/>
    <property type="match status" value="2"/>
</dbReference>
<dbReference type="RefSeq" id="WP_014101786.1">
    <property type="nucleotide sequence ID" value="NC_016026.1"/>
</dbReference>
<dbReference type="OrthoDB" id="9793014at2"/>
<accession>G2KP55</accession>
<dbReference type="SFLD" id="SFLDS00003">
    <property type="entry name" value="Haloacid_Dehalogenase"/>
    <property type="match status" value="1"/>
</dbReference>
<proteinExistence type="inferred from homology"/>
<comment type="similarity">
    <text evidence="3">Belongs to the HAD-like hydrolase superfamily. CbbY/CbbZ/Gph/YieH family.</text>
</comment>
<evidence type="ECO:0000256" key="3">
    <source>
        <dbReference type="ARBA" id="ARBA00006171"/>
    </source>
</evidence>